<evidence type="ECO:0000256" key="1">
    <source>
        <dbReference type="ARBA" id="ARBA00005820"/>
    </source>
</evidence>
<feature type="compositionally biased region" description="Low complexity" evidence="6">
    <location>
        <begin position="531"/>
        <end position="546"/>
    </location>
</feature>
<protein>
    <recommendedName>
        <fullName evidence="7">OmpR/PhoB-type domain-containing protein</fullName>
    </recommendedName>
</protein>
<dbReference type="InterPro" id="IPR005158">
    <property type="entry name" value="BTAD"/>
</dbReference>
<keyword evidence="9" id="KW-1185">Reference proteome</keyword>
<dbReference type="GO" id="GO:0006355">
    <property type="term" value="P:regulation of DNA-templated transcription"/>
    <property type="evidence" value="ECO:0007669"/>
    <property type="project" value="InterPro"/>
</dbReference>
<reference evidence="8 9" key="1">
    <citation type="submission" date="2018-09" db="EMBL/GenBank/DDBJ databases">
        <title>Nocardia yunnanensis sp. nov., an actinomycete isolated from a soil sample.</title>
        <authorList>
            <person name="Zhang J."/>
        </authorList>
    </citation>
    <scope>NUCLEOTIDE SEQUENCE [LARGE SCALE GENOMIC DNA]</scope>
    <source>
        <strain evidence="8 9">CFHS0054</strain>
    </source>
</reference>
<evidence type="ECO:0000256" key="4">
    <source>
        <dbReference type="ARBA" id="ARBA00023163"/>
    </source>
</evidence>
<evidence type="ECO:0000256" key="3">
    <source>
        <dbReference type="ARBA" id="ARBA00023125"/>
    </source>
</evidence>
<dbReference type="EMBL" id="CP032568">
    <property type="protein sequence ID" value="AYF74302.1"/>
    <property type="molecule type" value="Genomic_DNA"/>
</dbReference>
<dbReference type="SMART" id="SM01043">
    <property type="entry name" value="BTAD"/>
    <property type="match status" value="1"/>
</dbReference>
<dbReference type="InterPro" id="IPR051677">
    <property type="entry name" value="AfsR-DnrI-RedD_regulator"/>
</dbReference>
<dbReference type="SMART" id="SM00862">
    <property type="entry name" value="Trans_reg_C"/>
    <property type="match status" value="1"/>
</dbReference>
<keyword evidence="4" id="KW-0804">Transcription</keyword>
<organism evidence="8 9">
    <name type="scientific">Nocardia yunnanensis</name>
    <dbReference type="NCBI Taxonomy" id="2382165"/>
    <lineage>
        <taxon>Bacteria</taxon>
        <taxon>Bacillati</taxon>
        <taxon>Actinomycetota</taxon>
        <taxon>Actinomycetes</taxon>
        <taxon>Mycobacteriales</taxon>
        <taxon>Nocardiaceae</taxon>
        <taxon>Nocardia</taxon>
    </lineage>
</organism>
<dbReference type="PANTHER" id="PTHR35807">
    <property type="entry name" value="TRANSCRIPTIONAL REGULATOR REDD-RELATED"/>
    <property type="match status" value="1"/>
</dbReference>
<dbReference type="GO" id="GO:0003677">
    <property type="term" value="F:DNA binding"/>
    <property type="evidence" value="ECO:0007669"/>
    <property type="project" value="UniProtKB-UniRule"/>
</dbReference>
<dbReference type="Gene3D" id="1.25.40.10">
    <property type="entry name" value="Tetratricopeptide repeat domain"/>
    <property type="match status" value="1"/>
</dbReference>
<dbReference type="PROSITE" id="PS51755">
    <property type="entry name" value="OMPR_PHOB"/>
    <property type="match status" value="1"/>
</dbReference>
<dbReference type="InterPro" id="IPR016032">
    <property type="entry name" value="Sig_transdc_resp-reg_C-effctor"/>
</dbReference>
<feature type="DNA-binding region" description="OmpR/PhoB-type" evidence="5">
    <location>
        <begin position="107"/>
        <end position="211"/>
    </location>
</feature>
<keyword evidence="2" id="KW-0805">Transcription regulation</keyword>
<dbReference type="Pfam" id="PF03704">
    <property type="entry name" value="BTAD"/>
    <property type="match status" value="1"/>
</dbReference>
<gene>
    <name evidence="8" type="ORF">D7D52_10975</name>
</gene>
<comment type="similarity">
    <text evidence="1">Belongs to the AfsR/DnrI/RedD regulatory family.</text>
</comment>
<dbReference type="Gene3D" id="1.10.10.10">
    <property type="entry name" value="Winged helix-like DNA-binding domain superfamily/Winged helix DNA-binding domain"/>
    <property type="match status" value="1"/>
</dbReference>
<dbReference type="PANTHER" id="PTHR35807:SF1">
    <property type="entry name" value="TRANSCRIPTIONAL REGULATOR REDD"/>
    <property type="match status" value="1"/>
</dbReference>
<accession>A0A386Z923</accession>
<evidence type="ECO:0000259" key="7">
    <source>
        <dbReference type="PROSITE" id="PS51755"/>
    </source>
</evidence>
<evidence type="ECO:0000313" key="8">
    <source>
        <dbReference type="EMBL" id="AYF74302.1"/>
    </source>
</evidence>
<dbReference type="InterPro" id="IPR011990">
    <property type="entry name" value="TPR-like_helical_dom_sf"/>
</dbReference>
<dbReference type="InterPro" id="IPR027417">
    <property type="entry name" value="P-loop_NTPase"/>
</dbReference>
<proteinExistence type="inferred from homology"/>
<dbReference type="SUPFAM" id="SSF46894">
    <property type="entry name" value="C-terminal effector domain of the bipartite response regulators"/>
    <property type="match status" value="1"/>
</dbReference>
<dbReference type="OrthoDB" id="134712at2"/>
<name>A0A386Z923_9NOCA</name>
<evidence type="ECO:0000256" key="2">
    <source>
        <dbReference type="ARBA" id="ARBA00023015"/>
    </source>
</evidence>
<feature type="domain" description="OmpR/PhoB-type" evidence="7">
    <location>
        <begin position="107"/>
        <end position="211"/>
    </location>
</feature>
<evidence type="ECO:0000256" key="5">
    <source>
        <dbReference type="PROSITE-ProRule" id="PRU01091"/>
    </source>
</evidence>
<keyword evidence="3 5" id="KW-0238">DNA-binding</keyword>
<dbReference type="SUPFAM" id="SSF48452">
    <property type="entry name" value="TPR-like"/>
    <property type="match status" value="1"/>
</dbReference>
<sequence>MPEFGGSSPLSPIPLGKSTRSVTTTIPLTQVPSSQKYSPRDLRLTSGPVVRRGGSVSIGNQFSYHAVFFNGRGRRNYPTTIPQTFGIFRFLRDSALLAANVQFASRRRRTPMAGAELRVLGPLRLSVDGVDIALGTPMQRAVLGRLIVAHGQVVSTERLSYDLWAGHPPPKAAAVLQVHIHNLRRLFEPQRPRRAPSGFIVSKSAGYALEIPENAVDAWHFEQQLRTYQELVGNPDIHTDPAERTALLEAALALWHGPALEAFAEAEWAVAEADRLTDLYLIAVELNARTDLELGRAGKVVHELRPLFEDHPGREEIVRLLALAQYQLGQQLEALTTIRRSREFLGSYFGVDPSPALRELELAILNHSATLTPGPALRAHIAGPVSLRAGPETSADSTGADDPRGATAMVGAAAAVGAAVSESPCATGYITQLAELLSTAESARSEGRLRLAWVSGEAGIGKTVLAEATLSALATAGWTVATGACPDIDGAPAAWPWAEIRGALEGFAQRAPGEPIRGQAITGQRPAATQSSTAREAAGTGSTAGTASGLGTVSAVGSASVSGLLSTMTTDVVGRPAEVMGRSAEATGGNPAFDGFELARLLTEKCRWATRFGPVALLLEDVQRADAATLQVLRQAVSWLRDEPVFVLVTLRRSEAAAGAHNTVAALAQHTGAWVELTGLDIEGTRRTALASGLDAIDPQTLEQLHRRTGGNPLFVREVAKVLAAHGGLEGVPDSVRELIEDRIARLPGGVAEVARQLSIWGESVDLALLSAAAGVAEDTVIDLVAAAEAAGLVDSASGGNIRFAHPLIRDAVYLSIPPLRRGRMHWAALELLERRAGDFPAVARDPDLLARHAVAGATAENASRAIEYVERAAERRSSRGMRSASVRLLRSAVDLHRLARHDADHAPTADRIELLRTRCALVTALAYANQHREARAERDRAITLAEQLGDPDLIVRALTCWRAPVIWAIRNWRTPDQHMRDALARALARYGVRPSMLALLETESTGPAALARAQRWRDATEVLVAASDSSHAADGDLVLLLVAATFETGLVEYAAGHRLAEHALAIARRTGDPALLCAAINAVTYLVFDYDAEFRALVAELETVAAAAGLAEYRALAHYLGYRAAVARADLAEAGRQVAAAVEFADEGQLQPLLDMVGCFAATMELLRGDIDAAERQYARFTTHTGRSGVVNHGEAELFCALSLGWARGELGELVDRFADAYAALPVAHASGYTLALLEAGQRERAREVYENSDPIAAGLYPVLMSALRAVAALEFGDLPAIQRLYEYLAPHGGTLIGIETGMTEFGPMDAILADLAAALGDAELAATHRDHAEHLLERIRAELPERGSALSPVA</sequence>
<dbReference type="InterPro" id="IPR041664">
    <property type="entry name" value="AAA_16"/>
</dbReference>
<dbReference type="KEGG" id="nyu:D7D52_10975"/>
<dbReference type="CDD" id="cd01983">
    <property type="entry name" value="SIMIBI"/>
    <property type="match status" value="1"/>
</dbReference>
<dbReference type="GO" id="GO:0000160">
    <property type="term" value="P:phosphorelay signal transduction system"/>
    <property type="evidence" value="ECO:0007669"/>
    <property type="project" value="InterPro"/>
</dbReference>
<evidence type="ECO:0000313" key="9">
    <source>
        <dbReference type="Proteomes" id="UP000267164"/>
    </source>
</evidence>
<dbReference type="Pfam" id="PF00486">
    <property type="entry name" value="Trans_reg_C"/>
    <property type="match status" value="1"/>
</dbReference>
<dbReference type="InterPro" id="IPR001867">
    <property type="entry name" value="OmpR/PhoB-type_DNA-bd"/>
</dbReference>
<feature type="region of interest" description="Disordered" evidence="6">
    <location>
        <begin position="517"/>
        <end position="546"/>
    </location>
</feature>
<evidence type="ECO:0000256" key="6">
    <source>
        <dbReference type="SAM" id="MobiDB-lite"/>
    </source>
</evidence>
<dbReference type="SUPFAM" id="SSF52540">
    <property type="entry name" value="P-loop containing nucleoside triphosphate hydrolases"/>
    <property type="match status" value="1"/>
</dbReference>
<dbReference type="Proteomes" id="UP000267164">
    <property type="component" value="Chromosome"/>
</dbReference>
<dbReference type="InterPro" id="IPR036388">
    <property type="entry name" value="WH-like_DNA-bd_sf"/>
</dbReference>
<dbReference type="Pfam" id="PF13191">
    <property type="entry name" value="AAA_16"/>
    <property type="match status" value="1"/>
</dbReference>